<keyword evidence="8" id="KW-1015">Disulfide bond</keyword>
<evidence type="ECO:0000259" key="13">
    <source>
        <dbReference type="PROSITE" id="PS50011"/>
    </source>
</evidence>
<sequence length="397" mass="45351">MYYATEWLKKKEKSYWAATKCWTYYGPSFGPAFVSAARELESNSKDLISSKDTDSNKHNTPQIFTYADIEAATSNFSFENKLGEGGFGPVYKGTLRNGMAIAVKKLSKSSKQGFEEFNNEVSLTAKLQHVNLVKVLGFCIQRDEQILVYEYMPNKSLDFYIFDPSKRFLLDWPKRVHIIEGVTQALLYLQEYSRLTIIHRDLKASNILLDDKMNAKISDFGMAKIFAKDELEANTDRIVGTFGYAPPEYVIEGIYSMKYDVYSFGILLLQIISGKRNAYLYGPNEGLHLLDYAYELWKEGKEMEFVDSSLDDRFSNCKLKRCLQIGLLCVQENANDRPSMLEISSMLRNETMAVTAPKKPAFSKKRNQESQENRPTPLPQPEIISVNNVSLTQLEGR</sequence>
<dbReference type="InterPro" id="IPR008271">
    <property type="entry name" value="Ser/Thr_kinase_AS"/>
</dbReference>
<evidence type="ECO:0000256" key="2">
    <source>
        <dbReference type="ARBA" id="ARBA00022527"/>
    </source>
</evidence>
<dbReference type="EC" id="2.7.11.1" evidence="1"/>
<dbReference type="STRING" id="3476.A0A2P5D3T5"/>
<protein>
    <recommendedName>
        <fullName evidence="1">non-specific serine/threonine protein kinase</fullName>
        <ecNumber evidence="1">2.7.11.1</ecNumber>
    </recommendedName>
</protein>
<feature type="compositionally biased region" description="Polar residues" evidence="12">
    <location>
        <begin position="385"/>
        <end position="397"/>
    </location>
</feature>
<evidence type="ECO:0000256" key="6">
    <source>
        <dbReference type="ARBA" id="ARBA00022777"/>
    </source>
</evidence>
<dbReference type="FunFam" id="3.30.200.20:FF:000195">
    <property type="entry name" value="G-type lectin S-receptor-like serine/threonine-protein kinase"/>
    <property type="match status" value="1"/>
</dbReference>
<keyword evidence="3" id="KW-0808">Transferase</keyword>
<evidence type="ECO:0000256" key="4">
    <source>
        <dbReference type="ARBA" id="ARBA00022729"/>
    </source>
</evidence>
<comment type="caution">
    <text evidence="14">The sequence shown here is derived from an EMBL/GenBank/DDBJ whole genome shotgun (WGS) entry which is preliminary data.</text>
</comment>
<name>A0A2P5D3T5_PARAD</name>
<evidence type="ECO:0000256" key="9">
    <source>
        <dbReference type="ARBA" id="ARBA00023180"/>
    </source>
</evidence>
<evidence type="ECO:0000256" key="1">
    <source>
        <dbReference type="ARBA" id="ARBA00012513"/>
    </source>
</evidence>
<dbReference type="Gene3D" id="1.10.510.10">
    <property type="entry name" value="Transferase(Phosphotransferase) domain 1"/>
    <property type="match status" value="1"/>
</dbReference>
<proteinExistence type="predicted"/>
<keyword evidence="2 14" id="KW-0723">Serine/threonine-protein kinase</keyword>
<dbReference type="PANTHER" id="PTHR27002:SF1038">
    <property type="entry name" value="G-TYPE LECTIN S-RECEPTOR-LIKE SERINE_THREONINE-PROTEIN KINASE CES101"/>
    <property type="match status" value="1"/>
</dbReference>
<dbReference type="Proteomes" id="UP000237105">
    <property type="component" value="Unassembled WGS sequence"/>
</dbReference>
<evidence type="ECO:0000256" key="10">
    <source>
        <dbReference type="ARBA" id="ARBA00047899"/>
    </source>
</evidence>
<keyword evidence="4" id="KW-0732">Signal</keyword>
<evidence type="ECO:0000256" key="8">
    <source>
        <dbReference type="ARBA" id="ARBA00023157"/>
    </source>
</evidence>
<dbReference type="GO" id="GO:0005524">
    <property type="term" value="F:ATP binding"/>
    <property type="evidence" value="ECO:0007669"/>
    <property type="project" value="UniProtKB-KW"/>
</dbReference>
<evidence type="ECO:0000313" key="15">
    <source>
        <dbReference type="Proteomes" id="UP000237105"/>
    </source>
</evidence>
<comment type="catalytic activity">
    <reaction evidence="10">
        <text>L-threonyl-[protein] + ATP = O-phospho-L-threonyl-[protein] + ADP + H(+)</text>
        <dbReference type="Rhea" id="RHEA:46608"/>
        <dbReference type="Rhea" id="RHEA-COMP:11060"/>
        <dbReference type="Rhea" id="RHEA-COMP:11605"/>
        <dbReference type="ChEBI" id="CHEBI:15378"/>
        <dbReference type="ChEBI" id="CHEBI:30013"/>
        <dbReference type="ChEBI" id="CHEBI:30616"/>
        <dbReference type="ChEBI" id="CHEBI:61977"/>
        <dbReference type="ChEBI" id="CHEBI:456216"/>
        <dbReference type="EC" id="2.7.11.1"/>
    </reaction>
</comment>
<dbReference type="GO" id="GO:0004674">
    <property type="term" value="F:protein serine/threonine kinase activity"/>
    <property type="evidence" value="ECO:0007669"/>
    <property type="project" value="UniProtKB-KW"/>
</dbReference>
<dbReference type="EMBL" id="JXTB01000067">
    <property type="protein sequence ID" value="PON67957.1"/>
    <property type="molecule type" value="Genomic_DNA"/>
</dbReference>
<feature type="domain" description="Protein kinase" evidence="13">
    <location>
        <begin position="76"/>
        <end position="352"/>
    </location>
</feature>
<dbReference type="PROSITE" id="PS00108">
    <property type="entry name" value="PROTEIN_KINASE_ST"/>
    <property type="match status" value="1"/>
</dbReference>
<evidence type="ECO:0000313" key="14">
    <source>
        <dbReference type="EMBL" id="PON67957.1"/>
    </source>
</evidence>
<feature type="region of interest" description="Disordered" evidence="12">
    <location>
        <begin position="357"/>
        <end position="397"/>
    </location>
</feature>
<dbReference type="AlphaFoldDB" id="A0A2P5D3T5"/>
<keyword evidence="6 14" id="KW-0418">Kinase</keyword>
<keyword evidence="5" id="KW-0547">Nucleotide-binding</keyword>
<dbReference type="SMART" id="SM00220">
    <property type="entry name" value="S_TKc"/>
    <property type="match status" value="1"/>
</dbReference>
<dbReference type="Gene3D" id="3.30.200.20">
    <property type="entry name" value="Phosphorylase Kinase, domain 1"/>
    <property type="match status" value="1"/>
</dbReference>
<dbReference type="InterPro" id="IPR000719">
    <property type="entry name" value="Prot_kinase_dom"/>
</dbReference>
<dbReference type="PANTHER" id="PTHR27002">
    <property type="entry name" value="RECEPTOR-LIKE SERINE/THREONINE-PROTEIN KINASE SD1-8"/>
    <property type="match status" value="1"/>
</dbReference>
<evidence type="ECO:0000256" key="5">
    <source>
        <dbReference type="ARBA" id="ARBA00022741"/>
    </source>
</evidence>
<organism evidence="14 15">
    <name type="scientific">Parasponia andersonii</name>
    <name type="common">Sponia andersonii</name>
    <dbReference type="NCBI Taxonomy" id="3476"/>
    <lineage>
        <taxon>Eukaryota</taxon>
        <taxon>Viridiplantae</taxon>
        <taxon>Streptophyta</taxon>
        <taxon>Embryophyta</taxon>
        <taxon>Tracheophyta</taxon>
        <taxon>Spermatophyta</taxon>
        <taxon>Magnoliopsida</taxon>
        <taxon>eudicotyledons</taxon>
        <taxon>Gunneridae</taxon>
        <taxon>Pentapetalae</taxon>
        <taxon>rosids</taxon>
        <taxon>fabids</taxon>
        <taxon>Rosales</taxon>
        <taxon>Cannabaceae</taxon>
        <taxon>Parasponia</taxon>
    </lineage>
</organism>
<dbReference type="OrthoDB" id="73875at2759"/>
<evidence type="ECO:0000256" key="3">
    <source>
        <dbReference type="ARBA" id="ARBA00022679"/>
    </source>
</evidence>
<dbReference type="InterPro" id="IPR011009">
    <property type="entry name" value="Kinase-like_dom_sf"/>
</dbReference>
<keyword evidence="7" id="KW-0067">ATP-binding</keyword>
<gene>
    <name evidence="14" type="ORF">PanWU01x14_099540</name>
</gene>
<dbReference type="CDD" id="cd14066">
    <property type="entry name" value="STKc_IRAK"/>
    <property type="match status" value="1"/>
</dbReference>
<evidence type="ECO:0000256" key="12">
    <source>
        <dbReference type="SAM" id="MobiDB-lite"/>
    </source>
</evidence>
<dbReference type="FunFam" id="1.10.510.10:FF:001964">
    <property type="entry name" value="Uncharacterized protein"/>
    <property type="match status" value="1"/>
</dbReference>
<evidence type="ECO:0000256" key="7">
    <source>
        <dbReference type="ARBA" id="ARBA00022840"/>
    </source>
</evidence>
<keyword evidence="15" id="KW-1185">Reference proteome</keyword>
<dbReference type="GO" id="GO:0005886">
    <property type="term" value="C:plasma membrane"/>
    <property type="evidence" value="ECO:0007669"/>
    <property type="project" value="TreeGrafter"/>
</dbReference>
<comment type="catalytic activity">
    <reaction evidence="11">
        <text>L-seryl-[protein] + ATP = O-phospho-L-seryl-[protein] + ADP + H(+)</text>
        <dbReference type="Rhea" id="RHEA:17989"/>
        <dbReference type="Rhea" id="RHEA-COMP:9863"/>
        <dbReference type="Rhea" id="RHEA-COMP:11604"/>
        <dbReference type="ChEBI" id="CHEBI:15378"/>
        <dbReference type="ChEBI" id="CHEBI:29999"/>
        <dbReference type="ChEBI" id="CHEBI:30616"/>
        <dbReference type="ChEBI" id="CHEBI:83421"/>
        <dbReference type="ChEBI" id="CHEBI:456216"/>
        <dbReference type="EC" id="2.7.11.1"/>
    </reaction>
</comment>
<dbReference type="SUPFAM" id="SSF56112">
    <property type="entry name" value="Protein kinase-like (PK-like)"/>
    <property type="match status" value="1"/>
</dbReference>
<keyword evidence="9" id="KW-0325">Glycoprotein</keyword>
<accession>A0A2P5D3T5</accession>
<evidence type="ECO:0000256" key="11">
    <source>
        <dbReference type="ARBA" id="ARBA00048679"/>
    </source>
</evidence>
<dbReference type="PROSITE" id="PS50011">
    <property type="entry name" value="PROTEIN_KINASE_DOM"/>
    <property type="match status" value="1"/>
</dbReference>
<dbReference type="InterPro" id="IPR001245">
    <property type="entry name" value="Ser-Thr/Tyr_kinase_cat_dom"/>
</dbReference>
<dbReference type="Pfam" id="PF07714">
    <property type="entry name" value="PK_Tyr_Ser-Thr"/>
    <property type="match status" value="1"/>
</dbReference>
<reference evidence="15" key="1">
    <citation type="submission" date="2016-06" db="EMBL/GenBank/DDBJ databases">
        <title>Parallel loss of symbiosis genes in relatives of nitrogen-fixing non-legume Parasponia.</title>
        <authorList>
            <person name="Van Velzen R."/>
            <person name="Holmer R."/>
            <person name="Bu F."/>
            <person name="Rutten L."/>
            <person name="Van Zeijl A."/>
            <person name="Liu W."/>
            <person name="Santuari L."/>
            <person name="Cao Q."/>
            <person name="Sharma T."/>
            <person name="Shen D."/>
            <person name="Roswanjaya Y."/>
            <person name="Wardhani T."/>
            <person name="Kalhor M.S."/>
            <person name="Jansen J."/>
            <person name="Van den Hoogen J."/>
            <person name="Gungor B."/>
            <person name="Hartog M."/>
            <person name="Hontelez J."/>
            <person name="Verver J."/>
            <person name="Yang W.-C."/>
            <person name="Schijlen E."/>
            <person name="Repin R."/>
            <person name="Schilthuizen M."/>
            <person name="Schranz E."/>
            <person name="Heidstra R."/>
            <person name="Miyata K."/>
            <person name="Fedorova E."/>
            <person name="Kohlen W."/>
            <person name="Bisseling T."/>
            <person name="Smit S."/>
            <person name="Geurts R."/>
        </authorList>
    </citation>
    <scope>NUCLEOTIDE SEQUENCE [LARGE SCALE GENOMIC DNA]</scope>
    <source>
        <strain evidence="15">cv. WU1-14</strain>
    </source>
</reference>